<proteinExistence type="predicted"/>
<evidence type="ECO:0000259" key="2">
    <source>
        <dbReference type="Pfam" id="PF25583"/>
    </source>
</evidence>
<sequence>MAANKFGRYVWLVDLIRCHPYITFKEISDRWEDCGLGDGKPLPWKTFMNHKDAVQTIFDIIISCDAKRGYGYYIEDADLLEGNSFRSWLIDSYATLNQLQADRKLEKRISFEKIPSGNKYLQIILQAMRQNCVVEITHQGFGRSHASTFQVEPYHLKVYNRRWYLVGWSVYSEEIRTYALDRILNVKVTDTTFKLPASFDINEYFEGCVGIIADGDTDIERVVIKAYGWARKYLSTLPIHDSQYEIASDDESTTFEMKVRPTYDFLQALLQQTDQIEVIEPQWVKDEMCRFAENILSYYKKSNND</sequence>
<dbReference type="Pfam" id="PF25583">
    <property type="entry name" value="WCX"/>
    <property type="match status" value="1"/>
</dbReference>
<comment type="caution">
    <text evidence="3">The sequence shown here is derived from an EMBL/GenBank/DDBJ whole genome shotgun (WGS) entry which is preliminary data.</text>
</comment>
<evidence type="ECO:0000259" key="1">
    <source>
        <dbReference type="Pfam" id="PF13280"/>
    </source>
</evidence>
<dbReference type="EMBL" id="QRXI01000005">
    <property type="protein sequence ID" value="RGT96250.1"/>
    <property type="molecule type" value="Genomic_DNA"/>
</dbReference>
<dbReference type="PANTHER" id="PTHR34580:SF9">
    <property type="entry name" value="SLL5097 PROTEIN"/>
    <property type="match status" value="1"/>
</dbReference>
<dbReference type="RefSeq" id="WP_117852498.1">
    <property type="nucleotide sequence ID" value="NZ_JAKKWV010000002.1"/>
</dbReference>
<feature type="domain" description="WYL" evidence="1">
    <location>
        <begin position="120"/>
        <end position="188"/>
    </location>
</feature>
<dbReference type="Proteomes" id="UP000283833">
    <property type="component" value="Unassembled WGS sequence"/>
</dbReference>
<dbReference type="PROSITE" id="PS52050">
    <property type="entry name" value="WYL"/>
    <property type="match status" value="1"/>
</dbReference>
<accession>A0A412QYN2</accession>
<dbReference type="InterPro" id="IPR057727">
    <property type="entry name" value="WCX_dom"/>
</dbReference>
<protein>
    <submittedName>
        <fullName evidence="3">WYL domain-containing protein</fullName>
    </submittedName>
</protein>
<evidence type="ECO:0000313" key="3">
    <source>
        <dbReference type="EMBL" id="RGT96250.1"/>
    </source>
</evidence>
<dbReference type="InterPro" id="IPR051534">
    <property type="entry name" value="CBASS_pafABC_assoc_protein"/>
</dbReference>
<reference evidence="3 4" key="1">
    <citation type="submission" date="2018-08" db="EMBL/GenBank/DDBJ databases">
        <title>A genome reference for cultivated species of the human gut microbiota.</title>
        <authorList>
            <person name="Zou Y."/>
            <person name="Xue W."/>
            <person name="Luo G."/>
        </authorList>
    </citation>
    <scope>NUCLEOTIDE SEQUENCE [LARGE SCALE GENOMIC DNA]</scope>
    <source>
        <strain evidence="3 4">AF18-14</strain>
    </source>
</reference>
<dbReference type="InterPro" id="IPR026881">
    <property type="entry name" value="WYL_dom"/>
</dbReference>
<dbReference type="PANTHER" id="PTHR34580">
    <property type="match status" value="1"/>
</dbReference>
<evidence type="ECO:0000313" key="4">
    <source>
        <dbReference type="Proteomes" id="UP000283833"/>
    </source>
</evidence>
<organism evidence="3 4">
    <name type="scientific">Phocaeicola vulgatus</name>
    <name type="common">Bacteroides vulgatus</name>
    <dbReference type="NCBI Taxonomy" id="821"/>
    <lineage>
        <taxon>Bacteria</taxon>
        <taxon>Pseudomonadati</taxon>
        <taxon>Bacteroidota</taxon>
        <taxon>Bacteroidia</taxon>
        <taxon>Bacteroidales</taxon>
        <taxon>Bacteroidaceae</taxon>
        <taxon>Phocaeicola</taxon>
    </lineage>
</organism>
<dbReference type="AlphaFoldDB" id="A0A412QYN2"/>
<gene>
    <name evidence="3" type="ORF">DWX04_04975</name>
</gene>
<name>A0A412QYN2_PHOVU</name>
<dbReference type="Pfam" id="PF13280">
    <property type="entry name" value="WYL"/>
    <property type="match status" value="1"/>
</dbReference>
<feature type="domain" description="WCX" evidence="2">
    <location>
        <begin position="221"/>
        <end position="295"/>
    </location>
</feature>